<feature type="domain" description="Phenylalanyl-tRNA synthetase" evidence="6">
    <location>
        <begin position="2"/>
        <end position="35"/>
    </location>
</feature>
<gene>
    <name evidence="7" type="ORF">GX570_08755</name>
</gene>
<organism evidence="7 8">
    <name type="scientific">Corynebacterium marinum</name>
    <dbReference type="NCBI Taxonomy" id="349751"/>
    <lineage>
        <taxon>Bacteria</taxon>
        <taxon>Bacillati</taxon>
        <taxon>Actinomycetota</taxon>
        <taxon>Actinomycetes</taxon>
        <taxon>Mycobacteriales</taxon>
        <taxon>Corynebacteriaceae</taxon>
        <taxon>Corynebacterium</taxon>
    </lineage>
</organism>
<dbReference type="GO" id="GO:0006412">
    <property type="term" value="P:translation"/>
    <property type="evidence" value="ECO:0007669"/>
    <property type="project" value="UniProtKB-KW"/>
</dbReference>
<dbReference type="Proteomes" id="UP000523614">
    <property type="component" value="Unassembled WGS sequence"/>
</dbReference>
<accession>A0A847HDV3</accession>
<evidence type="ECO:0000313" key="7">
    <source>
        <dbReference type="EMBL" id="NLF91415.1"/>
    </source>
</evidence>
<sequence length="42" mass="4788">VYTGFAFGMGLERTLQFRNGLSDMRDMVEGDVRFTLPFGINK</sequence>
<dbReference type="GO" id="GO:0043039">
    <property type="term" value="P:tRNA aminoacylation"/>
    <property type="evidence" value="ECO:0007669"/>
    <property type="project" value="InterPro"/>
</dbReference>
<name>A0A847HDV3_9CORY</name>
<evidence type="ECO:0000256" key="4">
    <source>
        <dbReference type="ARBA" id="ARBA00022917"/>
    </source>
</evidence>
<evidence type="ECO:0000256" key="3">
    <source>
        <dbReference type="ARBA" id="ARBA00022840"/>
    </source>
</evidence>
<dbReference type="InterPro" id="IPR045864">
    <property type="entry name" value="aa-tRNA-synth_II/BPL/LPL"/>
</dbReference>
<keyword evidence="1 7" id="KW-0436">Ligase</keyword>
<keyword evidence="4" id="KW-0648">Protein biosynthesis</keyword>
<protein>
    <submittedName>
        <fullName evidence="7">Phenylalanine--tRNA ligase subunit alpha</fullName>
    </submittedName>
</protein>
<evidence type="ECO:0000259" key="6">
    <source>
        <dbReference type="Pfam" id="PF01409"/>
    </source>
</evidence>
<dbReference type="InterPro" id="IPR002319">
    <property type="entry name" value="Phenylalanyl-tRNA_Synthase"/>
</dbReference>
<dbReference type="Pfam" id="PF01409">
    <property type="entry name" value="tRNA-synt_2d"/>
    <property type="match status" value="1"/>
</dbReference>
<evidence type="ECO:0000256" key="5">
    <source>
        <dbReference type="ARBA" id="ARBA00023146"/>
    </source>
</evidence>
<proteinExistence type="predicted"/>
<evidence type="ECO:0000256" key="1">
    <source>
        <dbReference type="ARBA" id="ARBA00022598"/>
    </source>
</evidence>
<dbReference type="GO" id="GO:0005524">
    <property type="term" value="F:ATP binding"/>
    <property type="evidence" value="ECO:0007669"/>
    <property type="project" value="UniProtKB-KW"/>
</dbReference>
<comment type="caution">
    <text evidence="7">The sequence shown here is derived from an EMBL/GenBank/DDBJ whole genome shotgun (WGS) entry which is preliminary data.</text>
</comment>
<dbReference type="Gene3D" id="3.30.930.10">
    <property type="entry name" value="Bira Bifunctional Protein, Domain 2"/>
    <property type="match status" value="1"/>
</dbReference>
<keyword evidence="2" id="KW-0547">Nucleotide-binding</keyword>
<reference evidence="7 8" key="1">
    <citation type="journal article" date="2020" name="Biotechnol. Biofuels">
        <title>New insights from the biogas microbiome by comprehensive genome-resolved metagenomics of nearly 1600 species originating from multiple anaerobic digesters.</title>
        <authorList>
            <person name="Campanaro S."/>
            <person name="Treu L."/>
            <person name="Rodriguez-R L.M."/>
            <person name="Kovalovszki A."/>
            <person name="Ziels R.M."/>
            <person name="Maus I."/>
            <person name="Zhu X."/>
            <person name="Kougias P.G."/>
            <person name="Basile A."/>
            <person name="Luo G."/>
            <person name="Schluter A."/>
            <person name="Konstantinidis K.T."/>
            <person name="Angelidaki I."/>
        </authorList>
    </citation>
    <scope>NUCLEOTIDE SEQUENCE [LARGE SCALE GENOMIC DNA]</scope>
    <source>
        <strain evidence="7">AS06rmzACSIP_235</strain>
    </source>
</reference>
<evidence type="ECO:0000256" key="2">
    <source>
        <dbReference type="ARBA" id="ARBA00022741"/>
    </source>
</evidence>
<dbReference type="EMBL" id="JAAYYP010000308">
    <property type="protein sequence ID" value="NLF91415.1"/>
    <property type="molecule type" value="Genomic_DNA"/>
</dbReference>
<dbReference type="AlphaFoldDB" id="A0A847HDV3"/>
<dbReference type="SUPFAM" id="SSF55681">
    <property type="entry name" value="Class II aaRS and biotin synthetases"/>
    <property type="match status" value="1"/>
</dbReference>
<feature type="non-terminal residue" evidence="7">
    <location>
        <position position="1"/>
    </location>
</feature>
<keyword evidence="5" id="KW-0030">Aminoacyl-tRNA synthetase</keyword>
<dbReference type="GO" id="GO:0004812">
    <property type="term" value="F:aminoacyl-tRNA ligase activity"/>
    <property type="evidence" value="ECO:0007669"/>
    <property type="project" value="UniProtKB-KW"/>
</dbReference>
<keyword evidence="3" id="KW-0067">ATP-binding</keyword>
<dbReference type="GO" id="GO:0000049">
    <property type="term" value="F:tRNA binding"/>
    <property type="evidence" value="ECO:0007669"/>
    <property type="project" value="InterPro"/>
</dbReference>
<evidence type="ECO:0000313" key="8">
    <source>
        <dbReference type="Proteomes" id="UP000523614"/>
    </source>
</evidence>